<protein>
    <recommendedName>
        <fullName evidence="3">Capsule synthesis protein CapA domain-containing protein</fullName>
    </recommendedName>
</protein>
<dbReference type="InterPro" id="IPR019079">
    <property type="entry name" value="Capsule_synth_CapA"/>
</dbReference>
<comment type="caution">
    <text evidence="4">The sequence shown here is derived from an EMBL/GenBank/DDBJ whole genome shotgun (WGS) entry which is preliminary data.</text>
</comment>
<dbReference type="AlphaFoldDB" id="A0A1G2HIM8"/>
<feature type="transmembrane region" description="Helical" evidence="2">
    <location>
        <begin position="7"/>
        <end position="25"/>
    </location>
</feature>
<dbReference type="PANTHER" id="PTHR33393">
    <property type="entry name" value="POLYGLUTAMINE SYNTHESIS ACCESSORY PROTEIN RV0574C-RELATED"/>
    <property type="match status" value="1"/>
</dbReference>
<dbReference type="Pfam" id="PF09587">
    <property type="entry name" value="PGA_cap"/>
    <property type="match status" value="1"/>
</dbReference>
<accession>A0A1G2HIM8</accession>
<gene>
    <name evidence="4" type="ORF">A3F94_03290</name>
</gene>
<proteinExistence type="inferred from homology"/>
<keyword evidence="2" id="KW-0812">Transmembrane</keyword>
<organism evidence="4 5">
    <name type="scientific">Candidatus Spechtbacteria bacterium RIFCSPLOWO2_12_FULL_38_22</name>
    <dbReference type="NCBI Taxonomy" id="1802165"/>
    <lineage>
        <taxon>Bacteria</taxon>
        <taxon>Candidatus Spechtiibacteriota</taxon>
    </lineage>
</organism>
<dbReference type="EMBL" id="MHOK01000002">
    <property type="protein sequence ID" value="OGZ62352.1"/>
    <property type="molecule type" value="Genomic_DNA"/>
</dbReference>
<name>A0A1G2HIM8_9BACT</name>
<evidence type="ECO:0000313" key="5">
    <source>
        <dbReference type="Proteomes" id="UP000176770"/>
    </source>
</evidence>
<keyword evidence="2" id="KW-1133">Transmembrane helix</keyword>
<dbReference type="STRING" id="1802165.A3F94_03290"/>
<comment type="similarity">
    <text evidence="1">Belongs to the CapA family.</text>
</comment>
<dbReference type="InterPro" id="IPR052169">
    <property type="entry name" value="CW_Biosynth-Accessory"/>
</dbReference>
<evidence type="ECO:0000313" key="4">
    <source>
        <dbReference type="EMBL" id="OGZ62352.1"/>
    </source>
</evidence>
<sequence length="338" mass="38208">MIDKQKIGILSLIALILAIAVYYFANKPVEKLSTYSYSKQIKHDVLTPKKTTVYFTGDVMLDRSVDIAYQTQAGDKMFVLLRDLSKDADLIVVNFEGTFPDIDIPQHIHSLFFSFRRELVEKLKESGVNVANLANNHSYNFGGKIYEQTQKNLLNLEFDIFGRPIEGSSDYDILKKNINGIEVNFYGFNALAQTKDEIVNLIINNAGDDTLDIISAHWGNEYEQFANSFQKSTAKAFFEAGADLVVGHHPHVVQPYEIIDGKAVFYSLGNFIFDQYFSQPTQYGLVLKLEIQGDKIIKINALPISNHQSIPKLENPEILNDSSLFPGFKNINIVELSY</sequence>
<dbReference type="InterPro" id="IPR029052">
    <property type="entry name" value="Metallo-depent_PP-like"/>
</dbReference>
<evidence type="ECO:0000256" key="1">
    <source>
        <dbReference type="ARBA" id="ARBA00005662"/>
    </source>
</evidence>
<feature type="domain" description="Capsule synthesis protein CapA" evidence="3">
    <location>
        <begin position="52"/>
        <end position="275"/>
    </location>
</feature>
<dbReference type="SUPFAM" id="SSF56300">
    <property type="entry name" value="Metallo-dependent phosphatases"/>
    <property type="match status" value="1"/>
</dbReference>
<evidence type="ECO:0000256" key="2">
    <source>
        <dbReference type="SAM" id="Phobius"/>
    </source>
</evidence>
<evidence type="ECO:0000259" key="3">
    <source>
        <dbReference type="SMART" id="SM00854"/>
    </source>
</evidence>
<keyword evidence="2" id="KW-0472">Membrane</keyword>
<dbReference type="Proteomes" id="UP000176770">
    <property type="component" value="Unassembled WGS sequence"/>
</dbReference>
<dbReference type="CDD" id="cd07381">
    <property type="entry name" value="MPP_CapA"/>
    <property type="match status" value="1"/>
</dbReference>
<reference evidence="4 5" key="1">
    <citation type="journal article" date="2016" name="Nat. Commun.">
        <title>Thousands of microbial genomes shed light on interconnected biogeochemical processes in an aquifer system.</title>
        <authorList>
            <person name="Anantharaman K."/>
            <person name="Brown C.T."/>
            <person name="Hug L.A."/>
            <person name="Sharon I."/>
            <person name="Castelle C.J."/>
            <person name="Probst A.J."/>
            <person name="Thomas B.C."/>
            <person name="Singh A."/>
            <person name="Wilkins M.J."/>
            <person name="Karaoz U."/>
            <person name="Brodie E.L."/>
            <person name="Williams K.H."/>
            <person name="Hubbard S.S."/>
            <person name="Banfield J.F."/>
        </authorList>
    </citation>
    <scope>NUCLEOTIDE SEQUENCE [LARGE SCALE GENOMIC DNA]</scope>
</reference>
<dbReference type="SMART" id="SM00854">
    <property type="entry name" value="PGA_cap"/>
    <property type="match status" value="1"/>
</dbReference>
<dbReference type="PANTHER" id="PTHR33393:SF11">
    <property type="entry name" value="POLYGLUTAMINE SYNTHESIS ACCESSORY PROTEIN RV0574C-RELATED"/>
    <property type="match status" value="1"/>
</dbReference>
<dbReference type="Gene3D" id="3.60.21.10">
    <property type="match status" value="1"/>
</dbReference>